<keyword evidence="1" id="KW-0805">Transcription regulation</keyword>
<keyword evidence="2" id="KW-0804">Transcription</keyword>
<evidence type="ECO:0000256" key="2">
    <source>
        <dbReference type="ARBA" id="ARBA00023163"/>
    </source>
</evidence>
<dbReference type="AlphaFoldDB" id="A0A3B0SFG5"/>
<dbReference type="InterPro" id="IPR036390">
    <property type="entry name" value="WH_DNA-bd_sf"/>
</dbReference>
<evidence type="ECO:0000256" key="1">
    <source>
        <dbReference type="ARBA" id="ARBA00023015"/>
    </source>
</evidence>
<dbReference type="InterPro" id="IPR026881">
    <property type="entry name" value="WYL_dom"/>
</dbReference>
<gene>
    <name evidence="4" type="ORF">MNBD_ALPHA04-1575</name>
</gene>
<evidence type="ECO:0000259" key="3">
    <source>
        <dbReference type="PROSITE" id="PS51000"/>
    </source>
</evidence>
<dbReference type="InterPro" id="IPR057727">
    <property type="entry name" value="WCX_dom"/>
</dbReference>
<evidence type="ECO:0000313" key="4">
    <source>
        <dbReference type="EMBL" id="VAW05001.1"/>
    </source>
</evidence>
<proteinExistence type="predicted"/>
<protein>
    <submittedName>
        <fullName evidence="4">Transcriptional regulator, DeoR family</fullName>
    </submittedName>
</protein>
<dbReference type="Pfam" id="PF08279">
    <property type="entry name" value="HTH_11"/>
    <property type="match status" value="1"/>
</dbReference>
<dbReference type="SUPFAM" id="SSF46785">
    <property type="entry name" value="Winged helix' DNA-binding domain"/>
    <property type="match status" value="1"/>
</dbReference>
<reference evidence="4" key="1">
    <citation type="submission" date="2018-06" db="EMBL/GenBank/DDBJ databases">
        <authorList>
            <person name="Zhirakovskaya E."/>
        </authorList>
    </citation>
    <scope>NUCLEOTIDE SEQUENCE</scope>
</reference>
<organism evidence="4">
    <name type="scientific">hydrothermal vent metagenome</name>
    <dbReference type="NCBI Taxonomy" id="652676"/>
    <lineage>
        <taxon>unclassified sequences</taxon>
        <taxon>metagenomes</taxon>
        <taxon>ecological metagenomes</taxon>
    </lineage>
</organism>
<dbReference type="Pfam" id="PF25583">
    <property type="entry name" value="WCX"/>
    <property type="match status" value="1"/>
</dbReference>
<dbReference type="PROSITE" id="PS52050">
    <property type="entry name" value="WYL"/>
    <property type="match status" value="1"/>
</dbReference>
<dbReference type="InterPro" id="IPR001034">
    <property type="entry name" value="DeoR_HTH"/>
</dbReference>
<feature type="domain" description="HTH deoR-type" evidence="3">
    <location>
        <begin position="2"/>
        <end position="57"/>
    </location>
</feature>
<dbReference type="PROSITE" id="PS51000">
    <property type="entry name" value="HTH_DEOR_2"/>
    <property type="match status" value="1"/>
</dbReference>
<dbReference type="InterPro" id="IPR013196">
    <property type="entry name" value="HTH_11"/>
</dbReference>
<dbReference type="PANTHER" id="PTHR34580">
    <property type="match status" value="1"/>
</dbReference>
<dbReference type="InterPro" id="IPR051534">
    <property type="entry name" value="CBASS_pafABC_assoc_protein"/>
</dbReference>
<sequence length="323" mass="35047">MRASRLLSILILLQLRGRLTAEYLAEEFEVSVRTIYRDIDALSAAGIPVYGDAGPGGGFQLLDGYRTKLTGLGPEEAEAMLLIGLPGAAQAMGLGEAANRARNKLLVALPGTGRDEADRIAERFHLDTADWYRAARPTPLLARVARAVLDRQLLAMTYQSWTARCDWTVEPFGLVLKAGHWYLVAKGHGKLRCFNVADILALDVLPDRFNPPSEFNLATWWVESARSFEEQLRPGIAVLAASPIGLQRLRLLGSFAGEAVAKAEPTGDDGWHIVKLPLETIESAAPALLGIGPEIDVIEPIALGVEIARLAGLVVQRMKSQLV</sequence>
<dbReference type="GO" id="GO:0003700">
    <property type="term" value="F:DNA-binding transcription factor activity"/>
    <property type="evidence" value="ECO:0007669"/>
    <property type="project" value="InterPro"/>
</dbReference>
<dbReference type="InterPro" id="IPR036388">
    <property type="entry name" value="WH-like_DNA-bd_sf"/>
</dbReference>
<dbReference type="Gene3D" id="1.10.10.10">
    <property type="entry name" value="Winged helix-like DNA-binding domain superfamily/Winged helix DNA-binding domain"/>
    <property type="match status" value="1"/>
</dbReference>
<dbReference type="Pfam" id="PF13280">
    <property type="entry name" value="WYL"/>
    <property type="match status" value="1"/>
</dbReference>
<name>A0A3B0SFG5_9ZZZZ</name>
<dbReference type="PANTHER" id="PTHR34580:SF1">
    <property type="entry name" value="PROTEIN PAFC"/>
    <property type="match status" value="1"/>
</dbReference>
<dbReference type="EMBL" id="UOEF01000427">
    <property type="protein sequence ID" value="VAW05001.1"/>
    <property type="molecule type" value="Genomic_DNA"/>
</dbReference>
<accession>A0A3B0SFG5</accession>